<comment type="catalytic activity">
    <reaction evidence="16">
        <text>RX + glutathione = an S-substituted glutathione + a halide anion + H(+)</text>
        <dbReference type="Rhea" id="RHEA:16437"/>
        <dbReference type="ChEBI" id="CHEBI:15378"/>
        <dbReference type="ChEBI" id="CHEBI:16042"/>
        <dbReference type="ChEBI" id="CHEBI:17792"/>
        <dbReference type="ChEBI" id="CHEBI:57925"/>
        <dbReference type="ChEBI" id="CHEBI:90779"/>
        <dbReference type="EC" id="2.5.1.18"/>
    </reaction>
    <physiologicalReaction direction="left-to-right" evidence="16">
        <dbReference type="Rhea" id="RHEA:16438"/>
    </physiologicalReaction>
</comment>
<dbReference type="EMBL" id="JBBCAQ010000022">
    <property type="protein sequence ID" value="KAK7590437.1"/>
    <property type="molecule type" value="Genomic_DNA"/>
</dbReference>
<feature type="transmembrane region" description="Helical" evidence="17">
    <location>
        <begin position="14"/>
        <end position="33"/>
    </location>
</feature>
<reference evidence="18 19" key="1">
    <citation type="submission" date="2024-03" db="EMBL/GenBank/DDBJ databases">
        <title>Adaptation during the transition from Ophiocordyceps entomopathogen to insect associate is accompanied by gene loss and intensified selection.</title>
        <authorList>
            <person name="Ward C.M."/>
            <person name="Onetto C.A."/>
            <person name="Borneman A.R."/>
        </authorList>
    </citation>
    <scope>NUCLEOTIDE SEQUENCE [LARGE SCALE GENOMIC DNA]</scope>
    <source>
        <strain evidence="18">AWRI1</strain>
        <tissue evidence="18">Single Adult Female</tissue>
    </source>
</reference>
<comment type="subcellular location">
    <subcellularLocation>
        <location evidence="3">Endoplasmic reticulum membrane</location>
        <topology evidence="3">Multi-pass membrane protein</topology>
    </subcellularLocation>
    <subcellularLocation>
        <location evidence="2">Mitochondrion outer membrane</location>
    </subcellularLocation>
</comment>
<evidence type="ECO:0000256" key="14">
    <source>
        <dbReference type="ARBA" id="ARBA00038540"/>
    </source>
</evidence>
<evidence type="ECO:0000256" key="3">
    <source>
        <dbReference type="ARBA" id="ARBA00004477"/>
    </source>
</evidence>
<evidence type="ECO:0000256" key="4">
    <source>
        <dbReference type="ARBA" id="ARBA00010459"/>
    </source>
</evidence>
<dbReference type="GO" id="GO:0005789">
    <property type="term" value="C:endoplasmic reticulum membrane"/>
    <property type="evidence" value="ECO:0007669"/>
    <property type="project" value="UniProtKB-SubCell"/>
</dbReference>
<comment type="subunit">
    <text evidence="14">Homotrimer; The trimer binds only one molecule of glutathione.</text>
</comment>
<evidence type="ECO:0000256" key="13">
    <source>
        <dbReference type="ARBA" id="ARBA00023136"/>
    </source>
</evidence>
<evidence type="ECO:0000256" key="17">
    <source>
        <dbReference type="SAM" id="Phobius"/>
    </source>
</evidence>
<evidence type="ECO:0000256" key="7">
    <source>
        <dbReference type="ARBA" id="ARBA00022692"/>
    </source>
</evidence>
<dbReference type="GO" id="GO:0005741">
    <property type="term" value="C:mitochondrial outer membrane"/>
    <property type="evidence" value="ECO:0007669"/>
    <property type="project" value="UniProtKB-SubCell"/>
</dbReference>
<keyword evidence="7 17" id="KW-0812">Transmembrane</keyword>
<accession>A0AAN9TFK2</accession>
<name>A0AAN9TFK2_9HEMI</name>
<feature type="transmembrane region" description="Helical" evidence="17">
    <location>
        <begin position="105"/>
        <end position="125"/>
    </location>
</feature>
<dbReference type="AlphaFoldDB" id="A0AAN9TFK2"/>
<keyword evidence="10 17" id="KW-1133">Transmembrane helix</keyword>
<dbReference type="FunFam" id="1.20.120.550:FF:000002">
    <property type="entry name" value="Microsomal glutathione S-transferase 1"/>
    <property type="match status" value="1"/>
</dbReference>
<dbReference type="Proteomes" id="UP001367676">
    <property type="component" value="Unassembled WGS sequence"/>
</dbReference>
<comment type="caution">
    <text evidence="18">The sequence shown here is derived from an EMBL/GenBank/DDBJ whole genome shotgun (WGS) entry which is preliminary data.</text>
</comment>
<keyword evidence="19" id="KW-1185">Reference proteome</keyword>
<keyword evidence="11" id="KW-0007">Acetylation</keyword>
<comment type="function">
    <text evidence="1">Conjugation of reduced glutathione to a wide number of exogenous and endogenous hydrophobic electrophiles.</text>
</comment>
<dbReference type="GO" id="GO:0004364">
    <property type="term" value="F:glutathione transferase activity"/>
    <property type="evidence" value="ECO:0007669"/>
    <property type="project" value="UniProtKB-EC"/>
</dbReference>
<evidence type="ECO:0000256" key="11">
    <source>
        <dbReference type="ARBA" id="ARBA00022990"/>
    </source>
</evidence>
<comment type="similarity">
    <text evidence="4">Belongs to the MAPEG family.</text>
</comment>
<keyword evidence="8" id="KW-1000">Mitochondrion outer membrane</keyword>
<protein>
    <recommendedName>
        <fullName evidence="15">Microsomal glutathione S-transferase 1</fullName>
        <ecNumber evidence="5">2.5.1.18</ecNumber>
    </recommendedName>
</protein>
<proteinExistence type="inferred from homology"/>
<feature type="transmembrane region" description="Helical" evidence="17">
    <location>
        <begin position="131"/>
        <end position="153"/>
    </location>
</feature>
<dbReference type="Gene3D" id="1.20.120.550">
    <property type="entry name" value="Membrane associated eicosanoid/glutathione metabolism-like domain"/>
    <property type="match status" value="1"/>
</dbReference>
<evidence type="ECO:0000256" key="10">
    <source>
        <dbReference type="ARBA" id="ARBA00022989"/>
    </source>
</evidence>
<dbReference type="SUPFAM" id="SSF161084">
    <property type="entry name" value="MAPEG domain-like"/>
    <property type="match status" value="1"/>
</dbReference>
<keyword evidence="12" id="KW-0496">Mitochondrion</keyword>
<keyword evidence="13 17" id="KW-0472">Membrane</keyword>
<dbReference type="InterPro" id="IPR023352">
    <property type="entry name" value="MAPEG-like_dom_sf"/>
</dbReference>
<dbReference type="PANTHER" id="PTHR10689">
    <property type="entry name" value="MICROSOMAL GLUTATHIONE S-TRANSFERASE 1"/>
    <property type="match status" value="1"/>
</dbReference>
<keyword evidence="6" id="KW-0808">Transferase</keyword>
<dbReference type="EC" id="2.5.1.18" evidence="5"/>
<evidence type="ECO:0000256" key="12">
    <source>
        <dbReference type="ARBA" id="ARBA00023128"/>
    </source>
</evidence>
<evidence type="ECO:0000256" key="15">
    <source>
        <dbReference type="ARBA" id="ARBA00039397"/>
    </source>
</evidence>
<gene>
    <name evidence="18" type="ORF">V9T40_002050</name>
</gene>
<dbReference type="InterPro" id="IPR001129">
    <property type="entry name" value="Membr-assoc_MAPEG"/>
</dbReference>
<evidence type="ECO:0000256" key="6">
    <source>
        <dbReference type="ARBA" id="ARBA00022679"/>
    </source>
</evidence>
<evidence type="ECO:0000313" key="18">
    <source>
        <dbReference type="EMBL" id="KAK7590437.1"/>
    </source>
</evidence>
<evidence type="ECO:0000256" key="16">
    <source>
        <dbReference type="ARBA" id="ARBA00049385"/>
    </source>
</evidence>
<dbReference type="InterPro" id="IPR040162">
    <property type="entry name" value="MGST1-like"/>
</dbReference>
<evidence type="ECO:0000256" key="9">
    <source>
        <dbReference type="ARBA" id="ARBA00022824"/>
    </source>
</evidence>
<evidence type="ECO:0000256" key="1">
    <source>
        <dbReference type="ARBA" id="ARBA00003701"/>
    </source>
</evidence>
<evidence type="ECO:0000256" key="8">
    <source>
        <dbReference type="ARBA" id="ARBA00022787"/>
    </source>
</evidence>
<evidence type="ECO:0000256" key="5">
    <source>
        <dbReference type="ARBA" id="ARBA00012452"/>
    </source>
</evidence>
<dbReference type="PANTHER" id="PTHR10689:SF6">
    <property type="entry name" value="MICROSOMAL GLUTATHIONE S-TRANSFERASE 1"/>
    <property type="match status" value="1"/>
</dbReference>
<organism evidence="18 19">
    <name type="scientific">Parthenolecanium corni</name>
    <dbReference type="NCBI Taxonomy" id="536013"/>
    <lineage>
        <taxon>Eukaryota</taxon>
        <taxon>Metazoa</taxon>
        <taxon>Ecdysozoa</taxon>
        <taxon>Arthropoda</taxon>
        <taxon>Hexapoda</taxon>
        <taxon>Insecta</taxon>
        <taxon>Pterygota</taxon>
        <taxon>Neoptera</taxon>
        <taxon>Paraneoptera</taxon>
        <taxon>Hemiptera</taxon>
        <taxon>Sternorrhyncha</taxon>
        <taxon>Coccoidea</taxon>
        <taxon>Coccidae</taxon>
        <taxon>Parthenolecanium</taxon>
    </lineage>
</organism>
<keyword evidence="9" id="KW-0256">Endoplasmic reticulum</keyword>
<dbReference type="Pfam" id="PF01124">
    <property type="entry name" value="MAPEG"/>
    <property type="match status" value="1"/>
</dbReference>
<sequence length="155" mass="17975">MIDITIDKNVFHGFLFYTGVLVLKTMLMSLLTTRMRFMKRVWSSPEDIDAAIKLKIPSPSLKYDDEHVERVRRAHLNDLENIPMFIFSGFVYALSQPNPSVALTLFRIYALARILHTVVYAIYVVPQPARAIFHVISYFIAIYMTIVGLIMFFRP</sequence>
<evidence type="ECO:0000256" key="2">
    <source>
        <dbReference type="ARBA" id="ARBA00004294"/>
    </source>
</evidence>
<evidence type="ECO:0000313" key="19">
    <source>
        <dbReference type="Proteomes" id="UP001367676"/>
    </source>
</evidence>